<reference evidence="2" key="1">
    <citation type="submission" date="2017-10" db="EMBL/GenBank/DDBJ databases">
        <title>Phenotypic and genomic properties of facultatively anaerobic sulfur-reducing natronoarchaea from hypersaline soda lakes.</title>
        <authorList>
            <person name="Sorokin D.Y."/>
            <person name="Kublanov I.V."/>
            <person name="Roman P."/>
            <person name="Sinninghe Damste J.S."/>
            <person name="Golyshin P.N."/>
            <person name="Rojo D."/>
            <person name="Ciordia S."/>
            <person name="Mena Md.C."/>
            <person name="Ferrer M."/>
            <person name="Messina E."/>
            <person name="Smedile F."/>
            <person name="La Spada G."/>
            <person name="La Cono V."/>
            <person name="Yakimov M.M."/>
        </authorList>
    </citation>
    <scope>NUCLEOTIDE SEQUENCE [LARGE SCALE GENOMIC DNA]</scope>
    <source>
        <strain evidence="2">AArc1</strain>
    </source>
</reference>
<organism evidence="1 2">
    <name type="scientific">Natrarchaeobaculum sulfurireducens</name>
    <dbReference type="NCBI Taxonomy" id="2044521"/>
    <lineage>
        <taxon>Archaea</taxon>
        <taxon>Methanobacteriati</taxon>
        <taxon>Methanobacteriota</taxon>
        <taxon>Stenosarchaea group</taxon>
        <taxon>Halobacteria</taxon>
        <taxon>Halobacteriales</taxon>
        <taxon>Natrialbaceae</taxon>
        <taxon>Natrarchaeobaculum</taxon>
    </lineage>
</organism>
<evidence type="ECO:0000313" key="2">
    <source>
        <dbReference type="Proteomes" id="UP000258707"/>
    </source>
</evidence>
<name>A0A346PDR4_9EURY</name>
<dbReference type="AlphaFoldDB" id="A0A346PDR4"/>
<evidence type="ECO:0000313" key="1">
    <source>
        <dbReference type="EMBL" id="AXR77659.1"/>
    </source>
</evidence>
<dbReference type="Proteomes" id="UP000258707">
    <property type="component" value="Chromosome"/>
</dbReference>
<sequence>MNASDGPITVPELDDGDTCAHYHLVITVSHNAGDDFTSDELEYFIEASGEDETVSGRFTSDDADPGLTASSGDEIIIALDGDTNYPDCVDETEESEVAIVFAGESAWPPEQPDEGDDIGNLHNTFFEEDTDDLEEVSVTIIQDSTDTVIIDDSTTDIRDHS</sequence>
<accession>A0A346PDR4</accession>
<dbReference type="KEGG" id="nan:AArc1_1322"/>
<gene>
    <name evidence="1" type="ORF">AArc1_1322</name>
</gene>
<dbReference type="EMBL" id="CP024047">
    <property type="protein sequence ID" value="AXR77659.1"/>
    <property type="molecule type" value="Genomic_DNA"/>
</dbReference>
<proteinExistence type="predicted"/>
<protein>
    <submittedName>
        <fullName evidence="1">Uncharacterized protein</fullName>
    </submittedName>
</protein>